<comment type="cofactor">
    <cofactor evidence="1">
        <name>Mg(2+)</name>
        <dbReference type="ChEBI" id="CHEBI:18420"/>
    </cofactor>
</comment>
<evidence type="ECO:0000313" key="5">
    <source>
        <dbReference type="EMBL" id="GAA2403824.1"/>
    </source>
</evidence>
<dbReference type="Gene3D" id="3.20.20.60">
    <property type="entry name" value="Phosphoenolpyruvate-binding domains"/>
    <property type="match status" value="1"/>
</dbReference>
<dbReference type="InterPro" id="IPR011206">
    <property type="entry name" value="Citrate_lyase_beta/mcl1/mcl2"/>
</dbReference>
<name>A0ABP5VK54_9ACTN</name>
<evidence type="ECO:0000259" key="4">
    <source>
        <dbReference type="Pfam" id="PF03328"/>
    </source>
</evidence>
<dbReference type="Pfam" id="PF03328">
    <property type="entry name" value="HpcH_HpaI"/>
    <property type="match status" value="1"/>
</dbReference>
<dbReference type="Proteomes" id="UP001501231">
    <property type="component" value="Unassembled WGS sequence"/>
</dbReference>
<dbReference type="GO" id="GO:0016829">
    <property type="term" value="F:lyase activity"/>
    <property type="evidence" value="ECO:0007669"/>
    <property type="project" value="UniProtKB-KW"/>
</dbReference>
<reference evidence="6" key="1">
    <citation type="journal article" date="2019" name="Int. J. Syst. Evol. Microbiol.">
        <title>The Global Catalogue of Microorganisms (GCM) 10K type strain sequencing project: providing services to taxonomists for standard genome sequencing and annotation.</title>
        <authorList>
            <consortium name="The Broad Institute Genomics Platform"/>
            <consortium name="The Broad Institute Genome Sequencing Center for Infectious Disease"/>
            <person name="Wu L."/>
            <person name="Ma J."/>
        </authorList>
    </citation>
    <scope>NUCLEOTIDE SEQUENCE [LARGE SCALE GENOMIC DNA]</scope>
    <source>
        <strain evidence="6">JCM 3325</strain>
    </source>
</reference>
<feature type="domain" description="HpcH/HpaI aldolase/citrate lyase" evidence="4">
    <location>
        <begin position="30"/>
        <end position="229"/>
    </location>
</feature>
<evidence type="ECO:0000256" key="2">
    <source>
        <dbReference type="ARBA" id="ARBA00022723"/>
    </source>
</evidence>
<dbReference type="PANTHER" id="PTHR32308">
    <property type="entry name" value="LYASE BETA SUBUNIT, PUTATIVE (AFU_ORTHOLOGUE AFUA_4G13030)-RELATED"/>
    <property type="match status" value="1"/>
</dbReference>
<dbReference type="InterPro" id="IPR005000">
    <property type="entry name" value="Aldolase/citrate-lyase_domain"/>
</dbReference>
<keyword evidence="5" id="KW-0456">Lyase</keyword>
<keyword evidence="3" id="KW-0460">Magnesium</keyword>
<organism evidence="5 6">
    <name type="scientific">Actinomadura vinacea</name>
    <dbReference type="NCBI Taxonomy" id="115336"/>
    <lineage>
        <taxon>Bacteria</taxon>
        <taxon>Bacillati</taxon>
        <taxon>Actinomycetota</taxon>
        <taxon>Actinomycetes</taxon>
        <taxon>Streptosporangiales</taxon>
        <taxon>Thermomonosporaceae</taxon>
        <taxon>Actinomadura</taxon>
    </lineage>
</organism>
<dbReference type="SUPFAM" id="SSF51621">
    <property type="entry name" value="Phosphoenolpyruvate/pyruvate domain"/>
    <property type="match status" value="1"/>
</dbReference>
<evidence type="ECO:0000256" key="1">
    <source>
        <dbReference type="ARBA" id="ARBA00001946"/>
    </source>
</evidence>
<dbReference type="InterPro" id="IPR015813">
    <property type="entry name" value="Pyrv/PenolPyrv_kinase-like_dom"/>
</dbReference>
<protein>
    <submittedName>
        <fullName evidence="5">CoA ester lyase</fullName>
    </submittedName>
</protein>
<dbReference type="RefSeq" id="WP_344587181.1">
    <property type="nucleotide sequence ID" value="NZ_BAAARW010000003.1"/>
</dbReference>
<keyword evidence="2" id="KW-0479">Metal-binding</keyword>
<gene>
    <name evidence="5" type="ORF">GCM10010191_09330</name>
</gene>
<keyword evidence="6" id="KW-1185">Reference proteome</keyword>
<evidence type="ECO:0000313" key="6">
    <source>
        <dbReference type="Proteomes" id="UP001501231"/>
    </source>
</evidence>
<dbReference type="PANTHER" id="PTHR32308:SF10">
    <property type="entry name" value="CITRATE LYASE SUBUNIT BETA"/>
    <property type="match status" value="1"/>
</dbReference>
<accession>A0ABP5VK54</accession>
<dbReference type="EMBL" id="BAAARW010000003">
    <property type="protein sequence ID" value="GAA2403824.1"/>
    <property type="molecule type" value="Genomic_DNA"/>
</dbReference>
<proteinExistence type="predicted"/>
<dbReference type="InterPro" id="IPR040442">
    <property type="entry name" value="Pyrv_kinase-like_dom_sf"/>
</dbReference>
<evidence type="ECO:0000256" key="3">
    <source>
        <dbReference type="ARBA" id="ARBA00022842"/>
    </source>
</evidence>
<sequence>MTTSGPGRHDYRALRSILETPILDDRKWGKLPGIPADAVFLDLEDSVAPAGKEEARERAVRALRERAFDGTKLLLPRPNHLTTPWGADDIEALAGCRPDCVVYPKISSADDVREVQELFRGHGADPDIFAIIETSRSVLELRDIATVPGVVGLMSGPGDISVDAGVPLYEPDGALNGIFHVTKTLTALAGAAYGLATTDIAYAHDIRDLAVIRDRVRASRRMGFTAMTTFYPPHVDIINDEFTPGEEERRAARECVAAYEEVLAGNRAAALSPDGEPILVHDYEKARSLLARAER</sequence>
<comment type="caution">
    <text evidence="5">The sequence shown here is derived from an EMBL/GenBank/DDBJ whole genome shotgun (WGS) entry which is preliminary data.</text>
</comment>
<dbReference type="PIRSF" id="PIRSF015582">
    <property type="entry name" value="Cit_lyase_B"/>
    <property type="match status" value="1"/>
</dbReference>